<keyword evidence="2" id="KW-0540">Nuclease</keyword>
<keyword evidence="2" id="KW-0378">Hydrolase</keyword>
<gene>
    <name evidence="2" type="ORF">EV691_1712</name>
</gene>
<dbReference type="AlphaFoldDB" id="A0A4R1NTZ2"/>
<dbReference type="InterPro" id="IPR038717">
    <property type="entry name" value="Tc1-like_DDE_dom"/>
</dbReference>
<evidence type="ECO:0000313" key="3">
    <source>
        <dbReference type="Proteomes" id="UP000295169"/>
    </source>
</evidence>
<evidence type="ECO:0000313" key="2">
    <source>
        <dbReference type="EMBL" id="TCL15279.1"/>
    </source>
</evidence>
<accession>A0A4R1NTZ2</accession>
<sequence length="209" mass="24069">MIPPKASGEFVAAMEQVLDVCSRPHDPAHPVVCMDETPRQSISQVRLPLEAEPGRPAREDYEYARRGSCNVFMACEPLAGRRMVRVTERRTRADWAHFVRAIAEAYSDAERITLVMDNLNTHSAGSLYEAFRPEEARALRERFEFVYTPRHGSWPNMAEIELQVLIGQCLKRHIDRIETVRAEVAAWQRHRSNLGTRIKLRRLYPSIES</sequence>
<organism evidence="2 3">
    <name type="scientific">Azotobacter chroococcum</name>
    <dbReference type="NCBI Taxonomy" id="353"/>
    <lineage>
        <taxon>Bacteria</taxon>
        <taxon>Pseudomonadati</taxon>
        <taxon>Pseudomonadota</taxon>
        <taxon>Gammaproteobacteria</taxon>
        <taxon>Pseudomonadales</taxon>
        <taxon>Pseudomonadaceae</taxon>
        <taxon>Azotobacter</taxon>
    </lineage>
</organism>
<name>A0A4R1NTZ2_9GAMM</name>
<feature type="domain" description="Tc1-like transposase DDE" evidence="1">
    <location>
        <begin position="30"/>
        <end position="180"/>
    </location>
</feature>
<evidence type="ECO:0000259" key="1">
    <source>
        <dbReference type="Pfam" id="PF13358"/>
    </source>
</evidence>
<dbReference type="NCBIfam" id="NF033545">
    <property type="entry name" value="transpos_IS630"/>
    <property type="match status" value="1"/>
</dbReference>
<reference evidence="2 3" key="1">
    <citation type="submission" date="2019-03" db="EMBL/GenBank/DDBJ databases">
        <title>Genomic Encyclopedia of Type Strains, Phase IV (KMG-IV): sequencing the most valuable type-strain genomes for metagenomic binning, comparative biology and taxonomic classification.</title>
        <authorList>
            <person name="Goeker M."/>
        </authorList>
    </citation>
    <scope>NUCLEOTIDE SEQUENCE [LARGE SCALE GENOMIC DNA]</scope>
    <source>
        <strain evidence="2 3">DSM 2286</strain>
    </source>
</reference>
<dbReference type="GO" id="GO:0004519">
    <property type="term" value="F:endonuclease activity"/>
    <property type="evidence" value="ECO:0007669"/>
    <property type="project" value="UniProtKB-KW"/>
</dbReference>
<comment type="caution">
    <text evidence="2">The sequence shown here is derived from an EMBL/GenBank/DDBJ whole genome shotgun (WGS) entry which is preliminary data.</text>
</comment>
<dbReference type="InterPro" id="IPR047655">
    <property type="entry name" value="Transpos_IS630-like"/>
</dbReference>
<keyword evidence="2" id="KW-0255">Endonuclease</keyword>
<proteinExistence type="predicted"/>
<dbReference type="EMBL" id="SMMU01000071">
    <property type="protein sequence ID" value="TCL15279.1"/>
    <property type="molecule type" value="Genomic_DNA"/>
</dbReference>
<dbReference type="Proteomes" id="UP000295169">
    <property type="component" value="Unassembled WGS sequence"/>
</dbReference>
<protein>
    <submittedName>
        <fullName evidence="2">DDE superfamily endonuclease</fullName>
    </submittedName>
</protein>
<dbReference type="Pfam" id="PF13358">
    <property type="entry name" value="DDE_3"/>
    <property type="match status" value="1"/>
</dbReference>